<dbReference type="Proteomes" id="UP001303046">
    <property type="component" value="Unassembled WGS sequence"/>
</dbReference>
<accession>A0ABR1D5C5</accession>
<name>A0ABR1D5C5_NECAM</name>
<dbReference type="EMBL" id="JAVFWL010000003">
    <property type="protein sequence ID" value="KAK6745708.1"/>
    <property type="molecule type" value="Genomic_DNA"/>
</dbReference>
<sequence length="114" mass="12808">MVAIHFMKSAAYMTTLDEVQPQEQAGFRQGINCLGQIQTVSRVIEVPPPPHHTHCKGDATKRYCMVEAVQDGYITLRRKYENSVGTFAPVREATDQELHAHLFDLKVLPAAKTQ</sequence>
<evidence type="ECO:0000313" key="1">
    <source>
        <dbReference type="EMBL" id="KAK6745708.1"/>
    </source>
</evidence>
<reference evidence="1 2" key="1">
    <citation type="submission" date="2023-08" db="EMBL/GenBank/DDBJ databases">
        <title>A Necator americanus chromosomal reference genome.</title>
        <authorList>
            <person name="Ilik V."/>
            <person name="Petrzelkova K.J."/>
            <person name="Pardy F."/>
            <person name="Fuh T."/>
            <person name="Niatou-Singa F.S."/>
            <person name="Gouil Q."/>
            <person name="Baker L."/>
            <person name="Ritchie M.E."/>
            <person name="Jex A.R."/>
            <person name="Gazzola D."/>
            <person name="Li H."/>
            <person name="Toshio Fujiwara R."/>
            <person name="Zhan B."/>
            <person name="Aroian R.V."/>
            <person name="Pafco B."/>
            <person name="Schwarz E.M."/>
        </authorList>
    </citation>
    <scope>NUCLEOTIDE SEQUENCE [LARGE SCALE GENOMIC DNA]</scope>
    <source>
        <strain evidence="1 2">Aroian</strain>
        <tissue evidence="1">Whole animal</tissue>
    </source>
</reference>
<comment type="caution">
    <text evidence="1">The sequence shown here is derived from an EMBL/GenBank/DDBJ whole genome shotgun (WGS) entry which is preliminary data.</text>
</comment>
<gene>
    <name evidence="1" type="primary">Necator_chrIII.g12823</name>
    <name evidence="1" type="ORF">RB195_012056</name>
</gene>
<proteinExistence type="predicted"/>
<protein>
    <submittedName>
        <fullName evidence="1">Uncharacterized protein</fullName>
    </submittedName>
</protein>
<keyword evidence="2" id="KW-1185">Reference proteome</keyword>
<evidence type="ECO:0000313" key="2">
    <source>
        <dbReference type="Proteomes" id="UP001303046"/>
    </source>
</evidence>
<organism evidence="1 2">
    <name type="scientific">Necator americanus</name>
    <name type="common">Human hookworm</name>
    <dbReference type="NCBI Taxonomy" id="51031"/>
    <lineage>
        <taxon>Eukaryota</taxon>
        <taxon>Metazoa</taxon>
        <taxon>Ecdysozoa</taxon>
        <taxon>Nematoda</taxon>
        <taxon>Chromadorea</taxon>
        <taxon>Rhabditida</taxon>
        <taxon>Rhabditina</taxon>
        <taxon>Rhabditomorpha</taxon>
        <taxon>Strongyloidea</taxon>
        <taxon>Ancylostomatidae</taxon>
        <taxon>Bunostominae</taxon>
        <taxon>Necator</taxon>
    </lineage>
</organism>